<feature type="transmembrane region" description="Helical" evidence="8">
    <location>
        <begin position="359"/>
        <end position="376"/>
    </location>
</feature>
<evidence type="ECO:0000256" key="4">
    <source>
        <dbReference type="ARBA" id="ARBA00022679"/>
    </source>
</evidence>
<keyword evidence="7 8" id="KW-0472">Membrane</keyword>
<dbReference type="InterPro" id="IPR050297">
    <property type="entry name" value="LipidA_mod_glycosyltrf_83"/>
</dbReference>
<evidence type="ECO:0000256" key="1">
    <source>
        <dbReference type="ARBA" id="ARBA00004651"/>
    </source>
</evidence>
<gene>
    <name evidence="11" type="ORF">D1345_20210</name>
</gene>
<dbReference type="GO" id="GO:0000030">
    <property type="term" value="F:mannosyltransferase activity"/>
    <property type="evidence" value="ECO:0007669"/>
    <property type="project" value="InterPro"/>
</dbReference>
<dbReference type="GO" id="GO:0016763">
    <property type="term" value="F:pentosyltransferase activity"/>
    <property type="evidence" value="ECO:0007669"/>
    <property type="project" value="TreeGrafter"/>
</dbReference>
<keyword evidence="6 8" id="KW-1133">Transmembrane helix</keyword>
<sequence>MNQPHFSAGLSGRAARPWQEPALWLLFAVVWFGTLGYRGLIHADEGRYATLSLFMLHSGDWITPRLNGLLYFEKPALQYWMGALSFAVFGVNEFAARFWPGLTGFLSVAMCGFTARRLWGVDAGRYAALAAGSCAWIVANSHFLSLDMGVSFFLTVALCGFLLAQHDGADARATRNWMWVTWAAMAAATLSKGLIGLLIPGATLVLYSLLNWQWAFWKRMHWLSGLALFLLLTAPWFILVSQRNPDFAHFFFIREHLERFLTTEHKRTGAPWYFVPYLLLGLLPWTSLLPTLCRDGWREPGARLRVGRLLLIWSVFIFAFFSKSSSKLPSYILPMFPALALLLAPTLQRLPSAALKKHLLPALLLWLAALALYPFVDRFASEDIPLDVLHGFAHFVAAAALLFLACAVVAWRLLGREHKLAALCWLAFGSLLAVSVAAAGHDSYGRLKGSKEIVRQIQPYLNADTPVFSVRYYDQTFPFYLGRPVTLVQFVDEFEFGESQEPQRWMPRLEQFVAAWNAAPRALAMTDPATYQELQAQGLPMRVVYQDPRRLVVAKP</sequence>
<proteinExistence type="predicted"/>
<protein>
    <submittedName>
        <fullName evidence="11">Glycosyltransferase family 39 protein</fullName>
    </submittedName>
</protein>
<dbReference type="Proteomes" id="UP000259465">
    <property type="component" value="Chromosome"/>
</dbReference>
<dbReference type="InterPro" id="IPR003342">
    <property type="entry name" value="ArnT-like_N"/>
</dbReference>
<evidence type="ECO:0000313" key="11">
    <source>
        <dbReference type="EMBL" id="AXT48345.1"/>
    </source>
</evidence>
<keyword evidence="4" id="KW-0808">Transferase</keyword>
<evidence type="ECO:0000256" key="7">
    <source>
        <dbReference type="ARBA" id="ARBA00023136"/>
    </source>
</evidence>
<keyword evidence="3" id="KW-0328">Glycosyltransferase</keyword>
<dbReference type="PANTHER" id="PTHR33908:SF3">
    <property type="entry name" value="UNDECAPRENYL PHOSPHATE-ALPHA-4-AMINO-4-DEOXY-L-ARABINOSE ARABINOSYL TRANSFERASE"/>
    <property type="match status" value="1"/>
</dbReference>
<evidence type="ECO:0000313" key="12">
    <source>
        <dbReference type="Proteomes" id="UP000259465"/>
    </source>
</evidence>
<name>A0AAD0RVU9_9NEIS</name>
<feature type="domain" description="Aminoarabinose transferase C-terminal" evidence="10">
    <location>
        <begin position="453"/>
        <end position="555"/>
    </location>
</feature>
<dbReference type="Pfam" id="PF02366">
    <property type="entry name" value="PMT"/>
    <property type="match status" value="1"/>
</dbReference>
<dbReference type="RefSeq" id="WP_019102863.1">
    <property type="nucleotide sequence ID" value="NZ_CP031968.1"/>
</dbReference>
<evidence type="ECO:0000259" key="10">
    <source>
        <dbReference type="Pfam" id="PF18583"/>
    </source>
</evidence>
<keyword evidence="2" id="KW-1003">Cell membrane</keyword>
<feature type="transmembrane region" description="Helical" evidence="8">
    <location>
        <begin position="146"/>
        <end position="165"/>
    </location>
</feature>
<evidence type="ECO:0000256" key="6">
    <source>
        <dbReference type="ARBA" id="ARBA00022989"/>
    </source>
</evidence>
<dbReference type="KEGG" id="crz:D1345_20210"/>
<feature type="transmembrane region" description="Helical" evidence="8">
    <location>
        <begin position="420"/>
        <end position="440"/>
    </location>
</feature>
<comment type="subcellular location">
    <subcellularLocation>
        <location evidence="1">Cell membrane</location>
        <topology evidence="1">Multi-pass membrane protein</topology>
    </subcellularLocation>
</comment>
<reference evidence="11 12" key="1">
    <citation type="submission" date="2018-08" db="EMBL/GenBank/DDBJ databases">
        <title>Complete genome sequence of JP2-74.</title>
        <authorList>
            <person name="Wu L."/>
        </authorList>
    </citation>
    <scope>NUCLEOTIDE SEQUENCE [LARGE SCALE GENOMIC DNA]</scope>
    <source>
        <strain evidence="11 12">JP2-74</strain>
    </source>
</reference>
<evidence type="ECO:0000256" key="8">
    <source>
        <dbReference type="SAM" id="Phobius"/>
    </source>
</evidence>
<dbReference type="Pfam" id="PF18583">
    <property type="entry name" value="Arnt_C"/>
    <property type="match status" value="1"/>
</dbReference>
<feature type="transmembrane region" description="Helical" evidence="8">
    <location>
        <begin position="177"/>
        <end position="210"/>
    </location>
</feature>
<dbReference type="GO" id="GO:0010041">
    <property type="term" value="P:response to iron(III) ion"/>
    <property type="evidence" value="ECO:0007669"/>
    <property type="project" value="TreeGrafter"/>
</dbReference>
<feature type="transmembrane region" description="Helical" evidence="8">
    <location>
        <begin position="328"/>
        <end position="347"/>
    </location>
</feature>
<organism evidence="11 12">
    <name type="scientific">Chromobacterium rhizoryzae</name>
    <dbReference type="NCBI Taxonomy" id="1778675"/>
    <lineage>
        <taxon>Bacteria</taxon>
        <taxon>Pseudomonadati</taxon>
        <taxon>Pseudomonadota</taxon>
        <taxon>Betaproteobacteria</taxon>
        <taxon>Neisseriales</taxon>
        <taxon>Chromobacteriaceae</taxon>
        <taxon>Chromobacterium</taxon>
    </lineage>
</organism>
<dbReference type="AlphaFoldDB" id="A0AAD0RVU9"/>
<dbReference type="GO" id="GO:0006493">
    <property type="term" value="P:protein O-linked glycosylation"/>
    <property type="evidence" value="ECO:0007669"/>
    <property type="project" value="InterPro"/>
</dbReference>
<dbReference type="GO" id="GO:0005886">
    <property type="term" value="C:plasma membrane"/>
    <property type="evidence" value="ECO:0007669"/>
    <property type="project" value="UniProtKB-SubCell"/>
</dbReference>
<keyword evidence="5 8" id="KW-0812">Transmembrane</keyword>
<feature type="transmembrane region" description="Helical" evidence="8">
    <location>
        <begin position="305"/>
        <end position="322"/>
    </location>
</feature>
<dbReference type="EMBL" id="CP031968">
    <property type="protein sequence ID" value="AXT48345.1"/>
    <property type="molecule type" value="Genomic_DNA"/>
</dbReference>
<feature type="transmembrane region" description="Helical" evidence="8">
    <location>
        <begin position="274"/>
        <end position="293"/>
    </location>
</feature>
<feature type="transmembrane region" description="Helical" evidence="8">
    <location>
        <begin position="22"/>
        <end position="41"/>
    </location>
</feature>
<feature type="domain" description="ArnT-like N-terminal" evidence="9">
    <location>
        <begin position="24"/>
        <end position="251"/>
    </location>
</feature>
<dbReference type="InterPro" id="IPR040845">
    <property type="entry name" value="Arnt_C"/>
</dbReference>
<keyword evidence="12" id="KW-1185">Reference proteome</keyword>
<dbReference type="PANTHER" id="PTHR33908">
    <property type="entry name" value="MANNOSYLTRANSFERASE YKCB-RELATED"/>
    <property type="match status" value="1"/>
</dbReference>
<evidence type="ECO:0000256" key="2">
    <source>
        <dbReference type="ARBA" id="ARBA00022475"/>
    </source>
</evidence>
<evidence type="ECO:0000259" key="9">
    <source>
        <dbReference type="Pfam" id="PF02366"/>
    </source>
</evidence>
<evidence type="ECO:0000256" key="5">
    <source>
        <dbReference type="ARBA" id="ARBA00022692"/>
    </source>
</evidence>
<feature type="transmembrane region" description="Helical" evidence="8">
    <location>
        <begin position="388"/>
        <end position="413"/>
    </location>
</feature>
<accession>A0AAD0RVU9</accession>
<feature type="transmembrane region" description="Helical" evidence="8">
    <location>
        <begin position="222"/>
        <end position="240"/>
    </location>
</feature>
<dbReference type="GO" id="GO:0009103">
    <property type="term" value="P:lipopolysaccharide biosynthetic process"/>
    <property type="evidence" value="ECO:0007669"/>
    <property type="project" value="UniProtKB-ARBA"/>
</dbReference>
<evidence type="ECO:0000256" key="3">
    <source>
        <dbReference type="ARBA" id="ARBA00022676"/>
    </source>
</evidence>